<reference evidence="1 2" key="2">
    <citation type="submission" date="2019-08" db="EMBL/GenBank/DDBJ databases">
        <authorList>
            <person name="Henke P."/>
        </authorList>
    </citation>
    <scope>NUCLEOTIDE SEQUENCE [LARGE SCALE GENOMIC DNA]</scope>
    <source>
        <strain evidence="1">Phe10_nw2017</strain>
    </source>
</reference>
<evidence type="ECO:0000313" key="2">
    <source>
        <dbReference type="Proteomes" id="UP000321083"/>
    </source>
</evidence>
<reference evidence="1 2" key="1">
    <citation type="submission" date="2019-08" db="EMBL/GenBank/DDBJ databases">
        <title>100 year-old enigma solved: identification of Planctomyces bekefii, the type genus and species of the phylum Planctomycetes.</title>
        <authorList>
            <person name="Svetlana D.N."/>
            <person name="Overmann J."/>
        </authorList>
    </citation>
    <scope>NUCLEOTIDE SEQUENCE [LARGE SCALE GENOMIC DNA]</scope>
    <source>
        <strain evidence="1">Phe10_nw2017</strain>
    </source>
</reference>
<feature type="non-terminal residue" evidence="1">
    <location>
        <position position="1"/>
    </location>
</feature>
<sequence>TRFLSLITGRQIQRFSFEFARRHDSNARPYRDGLRQLRTWLDDARREHHAMVCTTRESRTPGISSNHAWAVVAWDNTSDVLTLWNPHGGNFRPAGSSGPVHGYPASQGMLKIPLADFVRLFSGMARETDTPAAGTRELPALPDPS</sequence>
<organism evidence="1 2">
    <name type="scientific">Planctomyces bekefii</name>
    <dbReference type="NCBI Taxonomy" id="1653850"/>
    <lineage>
        <taxon>Bacteria</taxon>
        <taxon>Pseudomonadati</taxon>
        <taxon>Planctomycetota</taxon>
        <taxon>Planctomycetia</taxon>
        <taxon>Planctomycetales</taxon>
        <taxon>Planctomycetaceae</taxon>
        <taxon>Planctomyces</taxon>
    </lineage>
</organism>
<dbReference type="EMBL" id="SRHE01000174">
    <property type="protein sequence ID" value="TWW09804.1"/>
    <property type="molecule type" value="Genomic_DNA"/>
</dbReference>
<comment type="caution">
    <text evidence="1">The sequence shown here is derived from an EMBL/GenBank/DDBJ whole genome shotgun (WGS) entry which is preliminary data.</text>
</comment>
<gene>
    <name evidence="1" type="ORF">E3A20_10600</name>
</gene>
<protein>
    <submittedName>
        <fullName evidence="1">Uncharacterized protein</fullName>
    </submittedName>
</protein>
<keyword evidence="2" id="KW-1185">Reference proteome</keyword>
<dbReference type="Proteomes" id="UP000321083">
    <property type="component" value="Unassembled WGS sequence"/>
</dbReference>
<accession>A0A5C6M9W2</accession>
<dbReference type="InterPro" id="IPR038765">
    <property type="entry name" value="Papain-like_cys_pep_sf"/>
</dbReference>
<proteinExistence type="predicted"/>
<dbReference type="AlphaFoldDB" id="A0A5C6M9W2"/>
<name>A0A5C6M9W2_9PLAN</name>
<dbReference type="SUPFAM" id="SSF54001">
    <property type="entry name" value="Cysteine proteinases"/>
    <property type="match status" value="1"/>
</dbReference>
<evidence type="ECO:0000313" key="1">
    <source>
        <dbReference type="EMBL" id="TWW09804.1"/>
    </source>
</evidence>